<protein>
    <submittedName>
        <fullName evidence="4">Uncharacterized protein</fullName>
    </submittedName>
</protein>
<dbReference type="EMBL" id="MDYL01000034">
    <property type="protein sequence ID" value="OQD68543.1"/>
    <property type="molecule type" value="Genomic_DNA"/>
</dbReference>
<dbReference type="OrthoDB" id="366390at2759"/>
<keyword evidence="2 3" id="KW-0040">ANK repeat</keyword>
<organism evidence="4 5">
    <name type="scientific">Penicillium decumbens</name>
    <dbReference type="NCBI Taxonomy" id="69771"/>
    <lineage>
        <taxon>Eukaryota</taxon>
        <taxon>Fungi</taxon>
        <taxon>Dikarya</taxon>
        <taxon>Ascomycota</taxon>
        <taxon>Pezizomycotina</taxon>
        <taxon>Eurotiomycetes</taxon>
        <taxon>Eurotiomycetidae</taxon>
        <taxon>Eurotiales</taxon>
        <taxon>Aspergillaceae</taxon>
        <taxon>Penicillium</taxon>
    </lineage>
</organism>
<keyword evidence="5" id="KW-1185">Reference proteome</keyword>
<accession>A0A1V6NUY7</accession>
<evidence type="ECO:0000256" key="3">
    <source>
        <dbReference type="PROSITE-ProRule" id="PRU00023"/>
    </source>
</evidence>
<dbReference type="PROSITE" id="PS50297">
    <property type="entry name" value="ANK_REP_REGION"/>
    <property type="match status" value="3"/>
</dbReference>
<evidence type="ECO:0000313" key="4">
    <source>
        <dbReference type="EMBL" id="OQD68543.1"/>
    </source>
</evidence>
<dbReference type="Pfam" id="PF12796">
    <property type="entry name" value="Ank_2"/>
    <property type="match status" value="1"/>
</dbReference>
<dbReference type="Proteomes" id="UP000191522">
    <property type="component" value="Unassembled WGS sequence"/>
</dbReference>
<feature type="repeat" description="ANK" evidence="3">
    <location>
        <begin position="132"/>
        <end position="164"/>
    </location>
</feature>
<dbReference type="PRINTS" id="PR01415">
    <property type="entry name" value="ANKYRIN"/>
</dbReference>
<dbReference type="OMA" id="HWVAGNG"/>
<comment type="caution">
    <text evidence="4">The sequence shown here is derived from an EMBL/GenBank/DDBJ whole genome shotgun (WGS) entry which is preliminary data.</text>
</comment>
<dbReference type="InterPro" id="IPR036770">
    <property type="entry name" value="Ankyrin_rpt-contain_sf"/>
</dbReference>
<evidence type="ECO:0000256" key="1">
    <source>
        <dbReference type="ARBA" id="ARBA00022737"/>
    </source>
</evidence>
<dbReference type="STRING" id="69771.A0A1V6NUY7"/>
<dbReference type="SUPFAM" id="SSF48403">
    <property type="entry name" value="Ankyrin repeat"/>
    <property type="match status" value="1"/>
</dbReference>
<dbReference type="PANTHER" id="PTHR24161">
    <property type="entry name" value="ANK_REP_REGION DOMAIN-CONTAINING PROTEIN-RELATED"/>
    <property type="match status" value="1"/>
</dbReference>
<feature type="repeat" description="ANK" evidence="3">
    <location>
        <begin position="99"/>
        <end position="131"/>
    </location>
</feature>
<evidence type="ECO:0000313" key="5">
    <source>
        <dbReference type="Proteomes" id="UP000191522"/>
    </source>
</evidence>
<feature type="repeat" description="ANK" evidence="3">
    <location>
        <begin position="68"/>
        <end position="98"/>
    </location>
</feature>
<dbReference type="Gene3D" id="1.25.40.20">
    <property type="entry name" value="Ankyrin repeat-containing domain"/>
    <property type="match status" value="2"/>
</dbReference>
<dbReference type="AlphaFoldDB" id="A0A1V6NUY7"/>
<reference evidence="5" key="1">
    <citation type="journal article" date="2017" name="Nat. Microbiol.">
        <title>Global analysis of biosynthetic gene clusters reveals vast potential of secondary metabolite production in Penicillium species.</title>
        <authorList>
            <person name="Nielsen J.C."/>
            <person name="Grijseels S."/>
            <person name="Prigent S."/>
            <person name="Ji B."/>
            <person name="Dainat J."/>
            <person name="Nielsen K.F."/>
            <person name="Frisvad J.C."/>
            <person name="Workman M."/>
            <person name="Nielsen J."/>
        </authorList>
    </citation>
    <scope>NUCLEOTIDE SEQUENCE [LARGE SCALE GENOMIC DNA]</scope>
    <source>
        <strain evidence="5">IBT 11843</strain>
    </source>
</reference>
<keyword evidence="1" id="KW-0677">Repeat</keyword>
<sequence length="196" mass="22020">MARVLLEAGKVDPNYNAYEWHKRSTNLLFWPVVRNCLAMVQLLIEYGAYVATPNLDPIHAVGRIWVPPLHLAIQPDCEHVLMVELLIANGADVNYQNGNGTTPLHHASAFGNHTEMQILLANGADPNIKNCEGYTSLHYAVLKRRIDAVRILLEHGADANMIRGSARTKFWYPLDFAKKKKDKSIVKLLRENGAQD</sequence>
<dbReference type="PANTHER" id="PTHR24161:SF121">
    <property type="entry name" value="M-PHASE PHOSPHOPROTEIN 8"/>
    <property type="match status" value="1"/>
</dbReference>
<evidence type="ECO:0000256" key="2">
    <source>
        <dbReference type="ARBA" id="ARBA00023043"/>
    </source>
</evidence>
<gene>
    <name evidence="4" type="ORF">PENDEC_c034G06799</name>
</gene>
<dbReference type="SMART" id="SM00248">
    <property type="entry name" value="ANK"/>
    <property type="match status" value="4"/>
</dbReference>
<name>A0A1V6NUY7_PENDC</name>
<dbReference type="PROSITE" id="PS50088">
    <property type="entry name" value="ANK_REPEAT"/>
    <property type="match status" value="3"/>
</dbReference>
<dbReference type="InterPro" id="IPR002110">
    <property type="entry name" value="Ankyrin_rpt"/>
</dbReference>
<proteinExistence type="predicted"/>